<protein>
    <submittedName>
        <fullName evidence="7">Branched-chain amino acid ABC transporter permease</fullName>
    </submittedName>
</protein>
<evidence type="ECO:0000313" key="8">
    <source>
        <dbReference type="Proteomes" id="UP000681075"/>
    </source>
</evidence>
<feature type="transmembrane region" description="Helical" evidence="6">
    <location>
        <begin position="206"/>
        <end position="228"/>
    </location>
</feature>
<evidence type="ECO:0000256" key="5">
    <source>
        <dbReference type="ARBA" id="ARBA00023136"/>
    </source>
</evidence>
<keyword evidence="4 6" id="KW-1133">Transmembrane helix</keyword>
<evidence type="ECO:0000256" key="6">
    <source>
        <dbReference type="SAM" id="Phobius"/>
    </source>
</evidence>
<dbReference type="PANTHER" id="PTHR30482">
    <property type="entry name" value="HIGH-AFFINITY BRANCHED-CHAIN AMINO ACID TRANSPORT SYSTEM PERMEASE"/>
    <property type="match status" value="1"/>
</dbReference>
<dbReference type="AlphaFoldDB" id="A0A8S8XIE4"/>
<dbReference type="InterPro" id="IPR001851">
    <property type="entry name" value="ABC_transp_permease"/>
</dbReference>
<feature type="transmembrane region" description="Helical" evidence="6">
    <location>
        <begin position="29"/>
        <end position="47"/>
    </location>
</feature>
<keyword evidence="5 6" id="KW-0472">Membrane</keyword>
<dbReference type="PANTHER" id="PTHR30482:SF10">
    <property type="entry name" value="HIGH-AFFINITY BRANCHED-CHAIN AMINO ACID TRANSPORT PROTEIN BRAE"/>
    <property type="match status" value="1"/>
</dbReference>
<dbReference type="InterPro" id="IPR043428">
    <property type="entry name" value="LivM-like"/>
</dbReference>
<comment type="caution">
    <text evidence="7">The sequence shown here is derived from an EMBL/GenBank/DDBJ whole genome shotgun (WGS) entry which is preliminary data.</text>
</comment>
<feature type="transmembrane region" description="Helical" evidence="6">
    <location>
        <begin position="7"/>
        <end position="23"/>
    </location>
</feature>
<accession>A0A8S8XIE4</accession>
<keyword evidence="2" id="KW-1003">Cell membrane</keyword>
<evidence type="ECO:0000256" key="3">
    <source>
        <dbReference type="ARBA" id="ARBA00022692"/>
    </source>
</evidence>
<organism evidence="7 8">
    <name type="scientific">Roseiterribacter gracilis</name>
    <dbReference type="NCBI Taxonomy" id="2812848"/>
    <lineage>
        <taxon>Bacteria</taxon>
        <taxon>Pseudomonadati</taxon>
        <taxon>Pseudomonadota</taxon>
        <taxon>Alphaproteobacteria</taxon>
        <taxon>Rhodospirillales</taxon>
        <taxon>Roseiterribacteraceae</taxon>
        <taxon>Roseiterribacter</taxon>
    </lineage>
</organism>
<proteinExistence type="predicted"/>
<evidence type="ECO:0000256" key="2">
    <source>
        <dbReference type="ARBA" id="ARBA00022475"/>
    </source>
</evidence>
<feature type="transmembrane region" description="Helical" evidence="6">
    <location>
        <begin position="284"/>
        <end position="302"/>
    </location>
</feature>
<evidence type="ECO:0000313" key="7">
    <source>
        <dbReference type="EMBL" id="GIL41831.1"/>
    </source>
</evidence>
<dbReference type="CDD" id="cd06581">
    <property type="entry name" value="TM_PBP1_LivM_like"/>
    <property type="match status" value="1"/>
</dbReference>
<dbReference type="RefSeq" id="WP_420245493.1">
    <property type="nucleotide sequence ID" value="NZ_BOPV01000001.1"/>
</dbReference>
<evidence type="ECO:0000256" key="4">
    <source>
        <dbReference type="ARBA" id="ARBA00022989"/>
    </source>
</evidence>
<comment type="subcellular location">
    <subcellularLocation>
        <location evidence="1">Cell membrane</location>
        <topology evidence="1">Multi-pass membrane protein</topology>
    </subcellularLocation>
</comment>
<evidence type="ECO:0000256" key="1">
    <source>
        <dbReference type="ARBA" id="ARBA00004651"/>
    </source>
</evidence>
<feature type="transmembrane region" description="Helical" evidence="6">
    <location>
        <begin position="54"/>
        <end position="72"/>
    </location>
</feature>
<dbReference type="Pfam" id="PF02653">
    <property type="entry name" value="BPD_transp_2"/>
    <property type="match status" value="1"/>
</dbReference>
<feature type="transmembrane region" description="Helical" evidence="6">
    <location>
        <begin position="155"/>
        <end position="171"/>
    </location>
</feature>
<keyword evidence="3 6" id="KW-0812">Transmembrane</keyword>
<reference evidence="7" key="1">
    <citation type="submission" date="2021-02" db="EMBL/GenBank/DDBJ databases">
        <title>Genome sequence of Rhodospirillales sp. strain TMPK1 isolated from soil.</title>
        <authorList>
            <person name="Nakai R."/>
            <person name="Kusada H."/>
            <person name="Tamaki H."/>
        </authorList>
    </citation>
    <scope>NUCLEOTIDE SEQUENCE</scope>
    <source>
        <strain evidence="7">TMPK1</strain>
    </source>
</reference>
<gene>
    <name evidence="7" type="ORF">TMPK1_40680</name>
</gene>
<feature type="transmembrane region" description="Helical" evidence="6">
    <location>
        <begin position="78"/>
        <end position="102"/>
    </location>
</feature>
<dbReference type="Proteomes" id="UP000681075">
    <property type="component" value="Unassembled WGS sequence"/>
</dbReference>
<name>A0A8S8XIE4_9PROT</name>
<sequence length="322" mass="34727">MSSTPRWLYVVLLAVGVFAPVLLPQIASQLAFLWIMVVFALAWDIMGGRMGYNSFGNILFFGIGCYALAVFQRDLNWGGYWVALPIGLVFAGILASLAAVFFGVGMLGLREKYFAVGTLGLGVAAGEIAASWDYIGAGGGLSTTLMPVAGNANVYWAYIAFATAVVTFFALKRLYVGRIGLALGAIRDDEDKAEAMGLPTTRVKTLAWAVSAFPLGVAGGIVGNMQGFIDPRDIAFAGPTYGTWMILMAILGGRGTLWGPVLGAFVFQITKELFWVYLAEWQRIALGVLIVAIVVFFPRGILGWARERWPQRFGVRVVETPA</sequence>
<dbReference type="GO" id="GO:0005886">
    <property type="term" value="C:plasma membrane"/>
    <property type="evidence" value="ECO:0007669"/>
    <property type="project" value="UniProtKB-SubCell"/>
</dbReference>
<dbReference type="GO" id="GO:0015658">
    <property type="term" value="F:branched-chain amino acid transmembrane transporter activity"/>
    <property type="evidence" value="ECO:0007669"/>
    <property type="project" value="InterPro"/>
</dbReference>
<feature type="transmembrane region" description="Helical" evidence="6">
    <location>
        <begin position="114"/>
        <end position="135"/>
    </location>
</feature>
<dbReference type="EMBL" id="BOPV01000001">
    <property type="protein sequence ID" value="GIL41831.1"/>
    <property type="molecule type" value="Genomic_DNA"/>
</dbReference>
<keyword evidence="8" id="KW-1185">Reference proteome</keyword>